<reference evidence="14 15" key="1">
    <citation type="submission" date="2019-03" db="EMBL/GenBank/DDBJ databases">
        <title>Genomic Encyclopedia of Type Strains, Phase IV (KMG-IV): sequencing the most valuable type-strain genomes for metagenomic binning, comparative biology and taxonomic classification.</title>
        <authorList>
            <person name="Goeker M."/>
        </authorList>
    </citation>
    <scope>NUCLEOTIDE SEQUENCE [LARGE SCALE GENOMIC DNA]</scope>
    <source>
        <strain evidence="14 15">DSM 2286</strain>
    </source>
</reference>
<evidence type="ECO:0000256" key="1">
    <source>
        <dbReference type="ARBA" id="ARBA00012167"/>
    </source>
</evidence>
<dbReference type="Pfam" id="PF06463">
    <property type="entry name" value="Mob_synth_C"/>
    <property type="match status" value="1"/>
</dbReference>
<feature type="binding site" evidence="12">
    <location>
        <position position="292"/>
    </location>
    <ligand>
        <name>[4Fe-4S] cluster</name>
        <dbReference type="ChEBI" id="CHEBI:49883"/>
        <label>2</label>
        <note>4Fe-4S-substrate</note>
    </ligand>
</feature>
<sequence length="366" mass="40836">MADIAGPDHNRLEDASDPAWSRGAVQYRPVRVNYAMSNAELVDPFGRRITYLRLSVTDRCDFRCTYCMSENMVFAPREQILSLEELYDVADAFIGLGVRRIRITGGEPLVRRGLLGLLERLGARPELEDLAMTTNGSQLPFMAGDLRAAGVRRLNISLDSLRPERFAAFTRRDKLDQVLAGIEAARAAGFARLKLNSVIQKGRNDDEVLELVEFAVARGLDISFIEEMPLGGISSHRRSETLCSSDEVRRRIEERFTLVRSSHVSGGPSRYWQVVGSQTQVGFISPHSHNFCGACNRVRVTAEGKLVLCLGHEGALDLKTLMRTHPGDSERLRQALVDALQLKPERHHFEADAQVQVVRFMSMTGG</sequence>
<evidence type="ECO:0000256" key="11">
    <source>
        <dbReference type="ARBA" id="ARBA00048697"/>
    </source>
</evidence>
<evidence type="ECO:0000259" key="13">
    <source>
        <dbReference type="PROSITE" id="PS51918"/>
    </source>
</evidence>
<comment type="pathway">
    <text evidence="12">Cofactor biosynthesis; molybdopterin biosynthesis.</text>
</comment>
<dbReference type="NCBIfam" id="TIGR02666">
    <property type="entry name" value="moaA"/>
    <property type="match status" value="1"/>
</dbReference>
<dbReference type="GO" id="GO:0006777">
    <property type="term" value="P:Mo-molybdopterin cofactor biosynthetic process"/>
    <property type="evidence" value="ECO:0007669"/>
    <property type="project" value="UniProtKB-UniRule"/>
</dbReference>
<dbReference type="SFLD" id="SFLDG01067">
    <property type="entry name" value="SPASM/twitch_domain_containing"/>
    <property type="match status" value="1"/>
</dbReference>
<dbReference type="GO" id="GO:0061798">
    <property type="term" value="F:GTP 3',8'-cyclase activity"/>
    <property type="evidence" value="ECO:0007669"/>
    <property type="project" value="UniProtKB-UniRule"/>
</dbReference>
<dbReference type="GO" id="GO:1904047">
    <property type="term" value="F:S-adenosyl-L-methionine binding"/>
    <property type="evidence" value="ECO:0007669"/>
    <property type="project" value="UniProtKB-UniRule"/>
</dbReference>
<dbReference type="SFLD" id="SFLDG01383">
    <property type="entry name" value="cyclic_pyranopterin_phosphate"/>
    <property type="match status" value="1"/>
</dbReference>
<dbReference type="Pfam" id="PF04055">
    <property type="entry name" value="Radical_SAM"/>
    <property type="match status" value="1"/>
</dbReference>
<feature type="binding site" evidence="12">
    <location>
        <position position="309"/>
    </location>
    <ligand>
        <name>[4Fe-4S] cluster</name>
        <dbReference type="ChEBI" id="CHEBI:49883"/>
        <label>2</label>
        <note>4Fe-4S-substrate</note>
    </ligand>
</feature>
<dbReference type="SFLD" id="SFLDS00029">
    <property type="entry name" value="Radical_SAM"/>
    <property type="match status" value="1"/>
</dbReference>
<dbReference type="GO" id="GO:0061799">
    <property type="term" value="F:cyclic pyranopterin monophosphate synthase activity"/>
    <property type="evidence" value="ECO:0007669"/>
    <property type="project" value="TreeGrafter"/>
</dbReference>
<feature type="binding site" evidence="12">
    <location>
        <position position="106"/>
    </location>
    <ligand>
        <name>S-adenosyl-L-methionine</name>
        <dbReference type="ChEBI" id="CHEBI:59789"/>
    </ligand>
</feature>
<dbReference type="InterPro" id="IPR058240">
    <property type="entry name" value="rSAM_sf"/>
</dbReference>
<evidence type="ECO:0000256" key="9">
    <source>
        <dbReference type="ARBA" id="ARBA00023150"/>
    </source>
</evidence>
<dbReference type="SUPFAM" id="SSF102114">
    <property type="entry name" value="Radical SAM enzymes"/>
    <property type="match status" value="1"/>
</dbReference>
<dbReference type="PANTHER" id="PTHR22960:SF0">
    <property type="entry name" value="MOLYBDENUM COFACTOR BIOSYNTHESIS PROTEIN 1"/>
    <property type="match status" value="1"/>
</dbReference>
<gene>
    <name evidence="12" type="primary">moaA</name>
    <name evidence="14" type="ORF">EV691_10646</name>
</gene>
<feature type="binding site" evidence="12">
    <location>
        <position position="64"/>
    </location>
    <ligand>
        <name>[4Fe-4S] cluster</name>
        <dbReference type="ChEBI" id="CHEBI:49883"/>
        <label>1</label>
        <note>4Fe-4S-S-AdoMet</note>
    </ligand>
</feature>
<dbReference type="AlphaFoldDB" id="A0A4R1PSB5"/>
<dbReference type="SFLD" id="SFLDG01386">
    <property type="entry name" value="main_SPASM_domain-containing"/>
    <property type="match status" value="1"/>
</dbReference>
<evidence type="ECO:0000256" key="5">
    <source>
        <dbReference type="ARBA" id="ARBA00022741"/>
    </source>
</evidence>
<dbReference type="GO" id="GO:0005525">
    <property type="term" value="F:GTP binding"/>
    <property type="evidence" value="ECO:0007669"/>
    <property type="project" value="UniProtKB-UniRule"/>
</dbReference>
<dbReference type="Proteomes" id="UP000295169">
    <property type="component" value="Unassembled WGS sequence"/>
</dbReference>
<keyword evidence="10 12" id="KW-0456">Lyase</keyword>
<feature type="binding site" evidence="12">
    <location>
        <begin position="297"/>
        <end position="299"/>
    </location>
    <ligand>
        <name>GTP</name>
        <dbReference type="ChEBI" id="CHEBI:37565"/>
    </ligand>
</feature>
<dbReference type="CDD" id="cd01335">
    <property type="entry name" value="Radical_SAM"/>
    <property type="match status" value="1"/>
</dbReference>
<dbReference type="InterPro" id="IPR013785">
    <property type="entry name" value="Aldolase_TIM"/>
</dbReference>
<keyword evidence="2 12" id="KW-0004">4Fe-4S</keyword>
<keyword evidence="7 12" id="KW-0411">Iron-sulfur</keyword>
<keyword evidence="9 12" id="KW-0501">Molybdenum cofactor biosynthesis</keyword>
<dbReference type="SMART" id="SM00729">
    <property type="entry name" value="Elp3"/>
    <property type="match status" value="1"/>
</dbReference>
<evidence type="ECO:0000313" key="15">
    <source>
        <dbReference type="Proteomes" id="UP000295169"/>
    </source>
</evidence>
<feature type="binding site" evidence="12">
    <location>
        <position position="228"/>
    </location>
    <ligand>
        <name>S-adenosyl-L-methionine</name>
        <dbReference type="ChEBI" id="CHEBI:59789"/>
    </ligand>
</feature>
<dbReference type="InterPro" id="IPR006638">
    <property type="entry name" value="Elp3/MiaA/NifB-like_rSAM"/>
</dbReference>
<feature type="binding site" evidence="12">
    <location>
        <position position="194"/>
    </location>
    <ligand>
        <name>GTP</name>
        <dbReference type="ChEBI" id="CHEBI:37565"/>
    </ligand>
</feature>
<comment type="cofactor">
    <cofactor evidence="12">
        <name>[4Fe-4S] cluster</name>
        <dbReference type="ChEBI" id="CHEBI:49883"/>
    </cofactor>
    <text evidence="12">Binds 2 [4Fe-4S] clusters. Binds 1 [4Fe-4S] cluster coordinated with 3 cysteines and an exchangeable S-adenosyl-L-methionine and 1 [4Fe-4S] cluster coordinated with 3 cysteines and the GTP-derived substrate.</text>
</comment>
<keyword evidence="4 12" id="KW-0479">Metal-binding</keyword>
<dbReference type="PROSITE" id="PS01305">
    <property type="entry name" value="MOAA_NIFB_PQQE"/>
    <property type="match status" value="1"/>
</dbReference>
<feature type="binding site" evidence="12">
    <location>
        <position position="67"/>
    </location>
    <ligand>
        <name>[4Fe-4S] cluster</name>
        <dbReference type="ChEBI" id="CHEBI:49883"/>
        <label>1</label>
        <note>4Fe-4S-S-AdoMet</note>
    </ligand>
</feature>
<comment type="catalytic activity">
    <reaction evidence="11 12">
        <text>GTP + AH2 + S-adenosyl-L-methionine = (8S)-3',8-cyclo-7,8-dihydroguanosine 5'-triphosphate + 5'-deoxyadenosine + L-methionine + A + H(+)</text>
        <dbReference type="Rhea" id="RHEA:49576"/>
        <dbReference type="ChEBI" id="CHEBI:13193"/>
        <dbReference type="ChEBI" id="CHEBI:15378"/>
        <dbReference type="ChEBI" id="CHEBI:17319"/>
        <dbReference type="ChEBI" id="CHEBI:17499"/>
        <dbReference type="ChEBI" id="CHEBI:37565"/>
        <dbReference type="ChEBI" id="CHEBI:57844"/>
        <dbReference type="ChEBI" id="CHEBI:59789"/>
        <dbReference type="ChEBI" id="CHEBI:131766"/>
        <dbReference type="EC" id="4.1.99.22"/>
    </reaction>
</comment>
<dbReference type="PANTHER" id="PTHR22960">
    <property type="entry name" value="MOLYBDOPTERIN COFACTOR SYNTHESIS PROTEIN A"/>
    <property type="match status" value="1"/>
</dbReference>
<evidence type="ECO:0000256" key="8">
    <source>
        <dbReference type="ARBA" id="ARBA00023134"/>
    </source>
</evidence>
<keyword evidence="8 12" id="KW-0342">GTP-binding</keyword>
<protein>
    <recommendedName>
        <fullName evidence="1 12">GTP 3',8-cyclase</fullName>
        <ecNumber evidence="1 12">4.1.99.22</ecNumber>
    </recommendedName>
    <alternativeName>
        <fullName evidence="12">Molybdenum cofactor biosynthesis protein A</fullName>
    </alternativeName>
</protein>
<accession>A0A4R1PSB5</accession>
<dbReference type="InterPro" id="IPR007197">
    <property type="entry name" value="rSAM"/>
</dbReference>
<feature type="binding site" evidence="12">
    <location>
        <position position="60"/>
    </location>
    <ligand>
        <name>[4Fe-4S] cluster</name>
        <dbReference type="ChEBI" id="CHEBI:49883"/>
        <label>1</label>
        <note>4Fe-4S-S-AdoMet</note>
    </ligand>
</feature>
<dbReference type="InterPro" id="IPR040064">
    <property type="entry name" value="MoaA-like"/>
</dbReference>
<keyword evidence="5 12" id="KW-0547">Nucleotide-binding</keyword>
<keyword evidence="3 12" id="KW-0949">S-adenosyl-L-methionine</keyword>
<evidence type="ECO:0000256" key="2">
    <source>
        <dbReference type="ARBA" id="ARBA00022485"/>
    </source>
</evidence>
<keyword evidence="6 12" id="KW-0408">Iron</keyword>
<dbReference type="EMBL" id="SMMU01000006">
    <property type="protein sequence ID" value="TCL32794.1"/>
    <property type="molecule type" value="Genomic_DNA"/>
</dbReference>
<feature type="binding site" evidence="12">
    <location>
        <position position="157"/>
    </location>
    <ligand>
        <name>S-adenosyl-L-methionine</name>
        <dbReference type="ChEBI" id="CHEBI:59789"/>
    </ligand>
</feature>
<dbReference type="PROSITE" id="PS51918">
    <property type="entry name" value="RADICAL_SAM"/>
    <property type="match status" value="1"/>
</dbReference>
<dbReference type="Gene3D" id="3.20.20.70">
    <property type="entry name" value="Aldolase class I"/>
    <property type="match status" value="1"/>
</dbReference>
<comment type="subunit">
    <text evidence="12">Monomer and homodimer.</text>
</comment>
<comment type="caution">
    <text evidence="14">The sequence shown here is derived from an EMBL/GenBank/DDBJ whole genome shotgun (WGS) entry which is preliminary data.</text>
</comment>
<dbReference type="CDD" id="cd21117">
    <property type="entry name" value="Twitch_MoaA"/>
    <property type="match status" value="1"/>
</dbReference>
<evidence type="ECO:0000256" key="6">
    <source>
        <dbReference type="ARBA" id="ARBA00023004"/>
    </source>
</evidence>
<dbReference type="EC" id="4.1.99.22" evidence="1 12"/>
<name>A0A4R1PSB5_9GAMM</name>
<feature type="binding site" evidence="12">
    <location>
        <position position="295"/>
    </location>
    <ligand>
        <name>[4Fe-4S] cluster</name>
        <dbReference type="ChEBI" id="CHEBI:49883"/>
        <label>2</label>
        <note>4Fe-4S-substrate</note>
    </ligand>
</feature>
<dbReference type="HAMAP" id="MF_01225_B">
    <property type="entry name" value="MoaA_B"/>
    <property type="match status" value="1"/>
</dbReference>
<evidence type="ECO:0000256" key="10">
    <source>
        <dbReference type="ARBA" id="ARBA00023239"/>
    </source>
</evidence>
<evidence type="ECO:0000256" key="7">
    <source>
        <dbReference type="ARBA" id="ARBA00023014"/>
    </source>
</evidence>
<evidence type="ECO:0000313" key="14">
    <source>
        <dbReference type="EMBL" id="TCL32794.1"/>
    </source>
</evidence>
<evidence type="ECO:0000256" key="4">
    <source>
        <dbReference type="ARBA" id="ARBA00022723"/>
    </source>
</evidence>
<dbReference type="GO" id="GO:0046872">
    <property type="term" value="F:metal ion binding"/>
    <property type="evidence" value="ECO:0007669"/>
    <property type="project" value="UniProtKB-KW"/>
</dbReference>
<feature type="binding site" evidence="12">
    <location>
        <position position="53"/>
    </location>
    <ligand>
        <name>GTP</name>
        <dbReference type="ChEBI" id="CHEBI:37565"/>
    </ligand>
</feature>
<dbReference type="InterPro" id="IPR000385">
    <property type="entry name" value="MoaA_NifB_PqqE_Fe-S-bd_CS"/>
</dbReference>
<feature type="binding site" evidence="12">
    <location>
        <position position="102"/>
    </location>
    <ligand>
        <name>GTP</name>
        <dbReference type="ChEBI" id="CHEBI:37565"/>
    </ligand>
</feature>
<feature type="domain" description="Radical SAM core" evidence="13">
    <location>
        <begin position="44"/>
        <end position="269"/>
    </location>
</feature>
<dbReference type="InterPro" id="IPR010505">
    <property type="entry name" value="MoaA_twitch"/>
</dbReference>
<evidence type="ECO:0000256" key="12">
    <source>
        <dbReference type="HAMAP-Rule" id="MF_01225"/>
    </source>
</evidence>
<dbReference type="GO" id="GO:0051539">
    <property type="term" value="F:4 iron, 4 sulfur cluster binding"/>
    <property type="evidence" value="ECO:0007669"/>
    <property type="project" value="UniProtKB-UniRule"/>
</dbReference>
<comment type="function">
    <text evidence="12">Catalyzes the cyclization of GTP to (8S)-3',8-cyclo-7,8-dihydroguanosine 5'-triphosphate.</text>
</comment>
<dbReference type="InterPro" id="IPR013483">
    <property type="entry name" value="MoaA"/>
</dbReference>
<feature type="binding site" evidence="12">
    <location>
        <position position="133"/>
    </location>
    <ligand>
        <name>GTP</name>
        <dbReference type="ChEBI" id="CHEBI:37565"/>
    </ligand>
</feature>
<dbReference type="InterPro" id="IPR050105">
    <property type="entry name" value="MoCo_biosynth_MoaA/MoaC"/>
</dbReference>
<dbReference type="UniPathway" id="UPA00344"/>
<comment type="similarity">
    <text evidence="12">Belongs to the radical SAM superfamily. MoaA family.</text>
</comment>
<evidence type="ECO:0000256" key="3">
    <source>
        <dbReference type="ARBA" id="ARBA00022691"/>
    </source>
</evidence>
<organism evidence="14 15">
    <name type="scientific">Azotobacter chroococcum</name>
    <dbReference type="NCBI Taxonomy" id="353"/>
    <lineage>
        <taxon>Bacteria</taxon>
        <taxon>Pseudomonadati</taxon>
        <taxon>Pseudomonadota</taxon>
        <taxon>Gammaproteobacteria</taxon>
        <taxon>Pseudomonadales</taxon>
        <taxon>Pseudomonadaceae</taxon>
        <taxon>Azotobacter</taxon>
    </lineage>
</organism>
<proteinExistence type="inferred from homology"/>
<feature type="binding site" evidence="12">
    <location>
        <position position="66"/>
    </location>
    <ligand>
        <name>S-adenosyl-L-methionine</name>
        <dbReference type="ChEBI" id="CHEBI:59789"/>
    </ligand>
</feature>